<sequence>MKIFVDTNKTYNNEFIVASLHDMHAYNDGVAGKRIGTKIDCVIPLR</sequence>
<dbReference type="AlphaFoldDB" id="A0A836YVS8"/>
<gene>
    <name evidence="1" type="ORF">LAKU_6c00210</name>
</gene>
<dbReference type="EMBL" id="AZBY01000006">
    <property type="protein sequence ID" value="KDB01163.1"/>
    <property type="molecule type" value="Genomic_DNA"/>
</dbReference>
<comment type="caution">
    <text evidence="1">The sequence shown here is derived from an EMBL/GenBank/DDBJ whole genome shotgun (WGS) entry which is preliminary data.</text>
</comment>
<dbReference type="RefSeq" id="WP_204366260.1">
    <property type="nucleotide sequence ID" value="NZ_AZBY01000006.1"/>
</dbReference>
<evidence type="ECO:0000313" key="1">
    <source>
        <dbReference type="EMBL" id="KDB01163.1"/>
    </source>
</evidence>
<dbReference type="Proteomes" id="UP000026921">
    <property type="component" value="Unassembled WGS sequence"/>
</dbReference>
<reference evidence="1 2" key="1">
    <citation type="journal article" date="2015" name="Stand. Genomic Sci.">
        <title>High quality draft genome of Lactobacillus kunkeei EFB6, isolated from a German European foulbrood outbreak of honeybees.</title>
        <authorList>
            <person name="Djukic M."/>
            <person name="Poehlein A."/>
            <person name="Strauss J."/>
            <person name="Tann F.J."/>
            <person name="Leimbach A."/>
            <person name="Hoppert M."/>
            <person name="Daniel R."/>
        </authorList>
    </citation>
    <scope>NUCLEOTIDE SEQUENCE [LARGE SCALE GENOMIC DNA]</scope>
    <source>
        <strain evidence="1 2">EFB6</strain>
    </source>
</reference>
<protein>
    <submittedName>
        <fullName evidence="1">Uncharacterized protein</fullName>
    </submittedName>
</protein>
<proteinExistence type="predicted"/>
<name>A0A836YVS8_9LACO</name>
<accession>A0A836YVS8</accession>
<evidence type="ECO:0000313" key="2">
    <source>
        <dbReference type="Proteomes" id="UP000026921"/>
    </source>
</evidence>
<organism evidence="1 2">
    <name type="scientific">Apilactobacillus kunkeei EFB6</name>
    <dbReference type="NCBI Taxonomy" id="1419324"/>
    <lineage>
        <taxon>Bacteria</taxon>
        <taxon>Bacillati</taxon>
        <taxon>Bacillota</taxon>
        <taxon>Bacilli</taxon>
        <taxon>Lactobacillales</taxon>
        <taxon>Lactobacillaceae</taxon>
        <taxon>Apilactobacillus</taxon>
    </lineage>
</organism>